<comment type="caution">
    <text evidence="10">The sequence shown here is derived from an EMBL/GenBank/DDBJ whole genome shotgun (WGS) entry which is preliminary data.</text>
</comment>
<dbReference type="InterPro" id="IPR019826">
    <property type="entry name" value="Carboxylesterase_B_AS"/>
</dbReference>
<comment type="similarity">
    <text evidence="2 8">Belongs to the type-B carboxylesterase/lipase family.</text>
</comment>
<dbReference type="EMBL" id="JMSE01000597">
    <property type="protein sequence ID" value="KDN68922.1"/>
    <property type="molecule type" value="Genomic_DNA"/>
</dbReference>
<keyword evidence="11" id="KW-1185">Reference proteome</keyword>
<dbReference type="PANTHER" id="PTHR11559">
    <property type="entry name" value="CARBOXYLESTERASE"/>
    <property type="match status" value="1"/>
</dbReference>
<evidence type="ECO:0000256" key="3">
    <source>
        <dbReference type="ARBA" id="ARBA00022525"/>
    </source>
</evidence>
<dbReference type="Pfam" id="PF00135">
    <property type="entry name" value="COesterase"/>
    <property type="match status" value="1"/>
</dbReference>
<dbReference type="OMA" id="HTKVTIW"/>
<dbReference type="Proteomes" id="UP000027238">
    <property type="component" value="Unassembled WGS sequence"/>
</dbReference>
<evidence type="ECO:0000256" key="5">
    <source>
        <dbReference type="ARBA" id="ARBA00022801"/>
    </source>
</evidence>
<organism evidence="10 11">
    <name type="scientific">Colletotrichum sublineola</name>
    <name type="common">Sorghum anthracnose fungus</name>
    <dbReference type="NCBI Taxonomy" id="1173701"/>
    <lineage>
        <taxon>Eukaryota</taxon>
        <taxon>Fungi</taxon>
        <taxon>Dikarya</taxon>
        <taxon>Ascomycota</taxon>
        <taxon>Pezizomycotina</taxon>
        <taxon>Sordariomycetes</taxon>
        <taxon>Hypocreomycetidae</taxon>
        <taxon>Glomerellales</taxon>
        <taxon>Glomerellaceae</taxon>
        <taxon>Colletotrichum</taxon>
        <taxon>Colletotrichum graminicola species complex</taxon>
    </lineage>
</organism>
<evidence type="ECO:0000256" key="8">
    <source>
        <dbReference type="RuleBase" id="RU361235"/>
    </source>
</evidence>
<dbReference type="InterPro" id="IPR050309">
    <property type="entry name" value="Type-B_Carboxylest/Lipase"/>
</dbReference>
<name>A0A066XJ23_COLSU</name>
<sequence length="582" mass="63366">MVPSTVILVSLFTLACAAPWKRDDGAPRVTIKSPQANIKGTTKGILGIHDGQVESFYGIPYAKPPVGDLRFKPPVRLTQPLGNLEATNDQPESCPQFAIPPNIGSPLIPPELLDTVFNLPILQNLAVGKEDCLTINVQRPVGTKEGDKLPVMYWIFGGGFELGSTSMYNGVGLVAEGVEIGKPFIFVAVNYRVGAFGFMPGKDLMEEGSSNAGLLDQRMGLEWVQDNIASFGGDPDKVTLWGESAGAISIFSQLTLFNGNITRNGKPLFHGAIMNSGSAVPTDPMDCPKATKVYEQVLSAAGCDKAEDRLKCLRALSYDDMRKAANSVPALLSYTSVALSYLPRPDGKNIPSSAEVFATSGNLPKVPFILGDQEDEGTLFALFQSNVTTTEDVENYLSTLYFNNASPEQIKSLVATYSPDPSEGSPFGTLIFNEVRPQFKRLAAILGDAVFTLTRRAVFNISQTVQPEVNTWSYLSSYDFGTPVLGTFHGSDLLQVFFGIKPNYARHSMRAYFYNFAYNLDPNDSSGGSGKGTPKADLISWPKWRDGNKLLHMGADSADLTDDNFRQDSFNFLLSNVEKLRY</sequence>
<dbReference type="InterPro" id="IPR029058">
    <property type="entry name" value="AB_hydrolase_fold"/>
</dbReference>
<proteinExistence type="inferred from homology"/>
<dbReference type="GO" id="GO:0005576">
    <property type="term" value="C:extracellular region"/>
    <property type="evidence" value="ECO:0007669"/>
    <property type="project" value="UniProtKB-SubCell"/>
</dbReference>
<evidence type="ECO:0000313" key="10">
    <source>
        <dbReference type="EMBL" id="KDN68922.1"/>
    </source>
</evidence>
<dbReference type="Gene3D" id="3.40.50.1820">
    <property type="entry name" value="alpha/beta hydrolase"/>
    <property type="match status" value="1"/>
</dbReference>
<feature type="chain" id="PRO_5005103181" description="Carboxylic ester hydrolase" evidence="8">
    <location>
        <begin position="18"/>
        <end position="582"/>
    </location>
</feature>
<protein>
    <recommendedName>
        <fullName evidence="8">Carboxylic ester hydrolase</fullName>
        <ecNumber evidence="8">3.1.1.-</ecNumber>
    </recommendedName>
</protein>
<keyword evidence="5 8" id="KW-0378">Hydrolase</keyword>
<keyword evidence="6" id="KW-0443">Lipid metabolism</keyword>
<evidence type="ECO:0000256" key="1">
    <source>
        <dbReference type="ARBA" id="ARBA00004613"/>
    </source>
</evidence>
<dbReference type="GO" id="GO:0006629">
    <property type="term" value="P:lipid metabolic process"/>
    <property type="evidence" value="ECO:0007669"/>
    <property type="project" value="UniProtKB-KW"/>
</dbReference>
<feature type="domain" description="Carboxylesterase type B" evidence="9">
    <location>
        <begin position="31"/>
        <end position="568"/>
    </location>
</feature>
<feature type="signal peptide" evidence="8">
    <location>
        <begin position="1"/>
        <end position="17"/>
    </location>
</feature>
<evidence type="ECO:0000256" key="7">
    <source>
        <dbReference type="ARBA" id="ARBA00023180"/>
    </source>
</evidence>
<evidence type="ECO:0000256" key="2">
    <source>
        <dbReference type="ARBA" id="ARBA00005964"/>
    </source>
</evidence>
<evidence type="ECO:0000256" key="4">
    <source>
        <dbReference type="ARBA" id="ARBA00022729"/>
    </source>
</evidence>
<dbReference type="AlphaFoldDB" id="A0A066XJ23"/>
<dbReference type="STRING" id="1173701.A0A066XJ23"/>
<dbReference type="HOGENOM" id="CLU_006586_10_6_1"/>
<dbReference type="PROSITE" id="PS00122">
    <property type="entry name" value="CARBOXYLESTERASE_B_1"/>
    <property type="match status" value="1"/>
</dbReference>
<reference evidence="11" key="1">
    <citation type="journal article" date="2014" name="Genome Announc.">
        <title>Draft genome sequence of Colletotrichum sublineola, a destructive pathogen of cultivated sorghum.</title>
        <authorList>
            <person name="Baroncelli R."/>
            <person name="Sanz-Martin J.M."/>
            <person name="Rech G.E."/>
            <person name="Sukno S.A."/>
            <person name="Thon M.R."/>
        </authorList>
    </citation>
    <scope>NUCLEOTIDE SEQUENCE [LARGE SCALE GENOMIC DNA]</scope>
    <source>
        <strain evidence="11">TX430BB</strain>
    </source>
</reference>
<evidence type="ECO:0000256" key="6">
    <source>
        <dbReference type="ARBA" id="ARBA00023098"/>
    </source>
</evidence>
<evidence type="ECO:0000259" key="9">
    <source>
        <dbReference type="Pfam" id="PF00135"/>
    </source>
</evidence>
<dbReference type="EC" id="3.1.1.-" evidence="8"/>
<dbReference type="SUPFAM" id="SSF53474">
    <property type="entry name" value="alpha/beta-Hydrolases"/>
    <property type="match status" value="1"/>
</dbReference>
<dbReference type="ESTHER" id="colsu-a0a066xj23">
    <property type="family name" value="Fungal_carboxylesterase_lipase"/>
</dbReference>
<dbReference type="InterPro" id="IPR002018">
    <property type="entry name" value="CarbesteraseB"/>
</dbReference>
<dbReference type="OrthoDB" id="408631at2759"/>
<keyword evidence="7" id="KW-0325">Glycoprotein</keyword>
<dbReference type="GO" id="GO:0016787">
    <property type="term" value="F:hydrolase activity"/>
    <property type="evidence" value="ECO:0007669"/>
    <property type="project" value="UniProtKB-KW"/>
</dbReference>
<keyword evidence="4 8" id="KW-0732">Signal</keyword>
<gene>
    <name evidence="10" type="ORF">CSUB01_06717</name>
</gene>
<accession>A0A066XJ23</accession>
<keyword evidence="3" id="KW-0964">Secreted</keyword>
<evidence type="ECO:0000313" key="11">
    <source>
        <dbReference type="Proteomes" id="UP000027238"/>
    </source>
</evidence>
<dbReference type="eggNOG" id="KOG1516">
    <property type="taxonomic scope" value="Eukaryota"/>
</dbReference>
<comment type="subcellular location">
    <subcellularLocation>
        <location evidence="1">Secreted</location>
    </subcellularLocation>
</comment>
<dbReference type="FunFam" id="3.40.50.1820:FF:000213">
    <property type="entry name" value="Carboxylic ester hydrolase"/>
    <property type="match status" value="1"/>
</dbReference>